<dbReference type="GO" id="GO:0045881">
    <property type="term" value="P:positive regulation of sporulation resulting in formation of a cellular spore"/>
    <property type="evidence" value="ECO:0007669"/>
    <property type="project" value="TreeGrafter"/>
</dbReference>
<dbReference type="CDD" id="cd16403">
    <property type="entry name" value="ParB_N_like_MT"/>
    <property type="match status" value="1"/>
</dbReference>
<gene>
    <name evidence="2" type="ORF">SAMN03080618_03520</name>
</gene>
<dbReference type="InterPro" id="IPR003115">
    <property type="entry name" value="ParB_N"/>
</dbReference>
<name>A0A1I3SZF8_9HYPH</name>
<dbReference type="Pfam" id="PF02195">
    <property type="entry name" value="ParB_N"/>
    <property type="match status" value="1"/>
</dbReference>
<evidence type="ECO:0000313" key="3">
    <source>
        <dbReference type="Proteomes" id="UP000242763"/>
    </source>
</evidence>
<dbReference type="Proteomes" id="UP000242763">
    <property type="component" value="Unassembled WGS sequence"/>
</dbReference>
<dbReference type="Gene3D" id="3.90.1530.10">
    <property type="entry name" value="Conserved hypothetical protein from pyrococcus furiosus pfu- 392566-001, ParB domain"/>
    <property type="match status" value="1"/>
</dbReference>
<dbReference type="AlphaFoldDB" id="A0A1I3SZF8"/>
<dbReference type="RefSeq" id="WP_210185245.1">
    <property type="nucleotide sequence ID" value="NZ_FORF01000038.1"/>
</dbReference>
<protein>
    <submittedName>
        <fullName evidence="2">ParB-like nuclease domain-containing protein</fullName>
    </submittedName>
</protein>
<dbReference type="InterPro" id="IPR036086">
    <property type="entry name" value="ParB/Sulfiredoxin_sf"/>
</dbReference>
<dbReference type="EMBL" id="FORF01000038">
    <property type="protein sequence ID" value="SFJ63830.1"/>
    <property type="molecule type" value="Genomic_DNA"/>
</dbReference>
<accession>A0A1I3SZF8</accession>
<dbReference type="SMART" id="SM00470">
    <property type="entry name" value="ParB"/>
    <property type="match status" value="1"/>
</dbReference>
<organism evidence="2 3">
    <name type="scientific">Aquamicrobium aerolatum DSM 21857</name>
    <dbReference type="NCBI Taxonomy" id="1121003"/>
    <lineage>
        <taxon>Bacteria</taxon>
        <taxon>Pseudomonadati</taxon>
        <taxon>Pseudomonadota</taxon>
        <taxon>Alphaproteobacteria</taxon>
        <taxon>Hyphomicrobiales</taxon>
        <taxon>Phyllobacteriaceae</taxon>
        <taxon>Aerobium</taxon>
    </lineage>
</organism>
<dbReference type="InterPro" id="IPR050336">
    <property type="entry name" value="Chromosome_partition/occlusion"/>
</dbReference>
<proteinExistence type="predicted"/>
<keyword evidence="3" id="KW-1185">Reference proteome</keyword>
<sequence length="113" mass="12146">MAIAETVTIDAGDHTRELAVEYRKLDDLVPYVRNARTHSEAQVAEIAGSIREFGFTNPVLIAEDGTLIAGHGRVLAARKLGMETVPAIVLSGLSEIQRRALVQAEAAAAPEWP</sequence>
<evidence type="ECO:0000313" key="2">
    <source>
        <dbReference type="EMBL" id="SFJ63830.1"/>
    </source>
</evidence>
<feature type="domain" description="ParB-like N-terminal" evidence="1">
    <location>
        <begin position="21"/>
        <end position="105"/>
    </location>
</feature>
<dbReference type="SUPFAM" id="SSF110849">
    <property type="entry name" value="ParB/Sulfiredoxin"/>
    <property type="match status" value="1"/>
</dbReference>
<dbReference type="GO" id="GO:0005694">
    <property type="term" value="C:chromosome"/>
    <property type="evidence" value="ECO:0007669"/>
    <property type="project" value="TreeGrafter"/>
</dbReference>
<dbReference type="GO" id="GO:0007059">
    <property type="term" value="P:chromosome segregation"/>
    <property type="evidence" value="ECO:0007669"/>
    <property type="project" value="TreeGrafter"/>
</dbReference>
<dbReference type="STRING" id="1121003.SAMN03080618_03520"/>
<evidence type="ECO:0000259" key="1">
    <source>
        <dbReference type="SMART" id="SM00470"/>
    </source>
</evidence>
<dbReference type="PANTHER" id="PTHR33375">
    <property type="entry name" value="CHROMOSOME-PARTITIONING PROTEIN PARB-RELATED"/>
    <property type="match status" value="1"/>
</dbReference>
<dbReference type="PANTHER" id="PTHR33375:SF1">
    <property type="entry name" value="CHROMOSOME-PARTITIONING PROTEIN PARB-RELATED"/>
    <property type="match status" value="1"/>
</dbReference>
<reference evidence="3" key="1">
    <citation type="submission" date="2016-10" db="EMBL/GenBank/DDBJ databases">
        <authorList>
            <person name="Varghese N."/>
            <person name="Submissions S."/>
        </authorList>
    </citation>
    <scope>NUCLEOTIDE SEQUENCE [LARGE SCALE GENOMIC DNA]</scope>
    <source>
        <strain evidence="3">DSM 21857</strain>
    </source>
</reference>